<sequence length="537" mass="62908">MQDTEPILLSDDDDEDIIEEDDLNEQIMEIDVDEDSVLMSEFNNRKTKKRDKAKEIDDDNFGEFELPKKLVFKEDELVKPAIELASNEKEGLIEKEIEIFSTPSKSASDDNQDELGTEDDKDTPQSIAYSQDEEFTEPEDPITVVRTALEIDRVIHEEQRERIHKEKEEQKQTINMVNLKKVGFESDDEERELLQKYRSTPPPIVDSDPEKLAKEEDEFDVQVLLENLIKKRQEKSIKKEVREELKVIDNQQIAEPDLIYDGEKMLIKVGSDRYKTFIHYLHNNNQQYHFKKPRHHICLSCWQFIGVNQRPKHSSLLHVVLEPSECCTEEQFLKIAQEHEKLLDGTMFVVPFKHYVKEPRYKKASAGYEDAIMLGADEVEPETFPVDTFWEDYQFEHARNSLHVIGSFMDEEEQEAMDMLELQRLKRRQMKFTKSKSKQLLKKKSPLSLVESLHLKAKKLQKQIDLLFEIVVFYLQQIVTLKFNKEISPYLTGTESIKGYASATTKQGLRDEGVKIVEEFIHIIFKMGDDKEYGDFD</sequence>
<evidence type="ECO:0000313" key="3">
    <source>
        <dbReference type="Proteomes" id="UP000785679"/>
    </source>
</evidence>
<accession>A0A8J8NUV9</accession>
<proteinExistence type="predicted"/>
<comment type="caution">
    <text evidence="2">The sequence shown here is derived from an EMBL/GenBank/DDBJ whole genome shotgun (WGS) entry which is preliminary data.</text>
</comment>
<name>A0A8J8NUV9_HALGN</name>
<dbReference type="Proteomes" id="UP000785679">
    <property type="component" value="Unassembled WGS sequence"/>
</dbReference>
<evidence type="ECO:0000256" key="1">
    <source>
        <dbReference type="SAM" id="MobiDB-lite"/>
    </source>
</evidence>
<feature type="compositionally biased region" description="Acidic residues" evidence="1">
    <location>
        <begin position="110"/>
        <end position="121"/>
    </location>
</feature>
<keyword evidence="3" id="KW-1185">Reference proteome</keyword>
<dbReference type="EMBL" id="RRYP01007367">
    <property type="protein sequence ID" value="TNV80546.1"/>
    <property type="molecule type" value="Genomic_DNA"/>
</dbReference>
<protein>
    <submittedName>
        <fullName evidence="2">Uncharacterized protein</fullName>
    </submittedName>
</protein>
<organism evidence="2 3">
    <name type="scientific">Halteria grandinella</name>
    <dbReference type="NCBI Taxonomy" id="5974"/>
    <lineage>
        <taxon>Eukaryota</taxon>
        <taxon>Sar</taxon>
        <taxon>Alveolata</taxon>
        <taxon>Ciliophora</taxon>
        <taxon>Intramacronucleata</taxon>
        <taxon>Spirotrichea</taxon>
        <taxon>Stichotrichia</taxon>
        <taxon>Sporadotrichida</taxon>
        <taxon>Halteriidae</taxon>
        <taxon>Halteria</taxon>
    </lineage>
</organism>
<dbReference type="AlphaFoldDB" id="A0A8J8NUV9"/>
<evidence type="ECO:0000313" key="2">
    <source>
        <dbReference type="EMBL" id="TNV80546.1"/>
    </source>
</evidence>
<reference evidence="2" key="1">
    <citation type="submission" date="2019-06" db="EMBL/GenBank/DDBJ databases">
        <authorList>
            <person name="Zheng W."/>
        </authorList>
    </citation>
    <scope>NUCLEOTIDE SEQUENCE</scope>
    <source>
        <strain evidence="2">QDHG01</strain>
    </source>
</reference>
<gene>
    <name evidence="2" type="ORF">FGO68_gene12527</name>
</gene>
<feature type="compositionally biased region" description="Acidic residues" evidence="1">
    <location>
        <begin position="131"/>
        <end position="140"/>
    </location>
</feature>
<feature type="region of interest" description="Disordered" evidence="1">
    <location>
        <begin position="98"/>
        <end position="141"/>
    </location>
</feature>